<dbReference type="AlphaFoldDB" id="A0AA37SC93"/>
<protein>
    <recommendedName>
        <fullName evidence="3">PKD domain-containing protein</fullName>
    </recommendedName>
</protein>
<dbReference type="Gene3D" id="2.60.40.10">
    <property type="entry name" value="Immunoglobulins"/>
    <property type="match status" value="2"/>
</dbReference>
<evidence type="ECO:0000313" key="1">
    <source>
        <dbReference type="EMBL" id="GLQ33622.1"/>
    </source>
</evidence>
<organism evidence="1 2">
    <name type="scientific">Litoribrevibacter albus</name>
    <dbReference type="NCBI Taxonomy" id="1473156"/>
    <lineage>
        <taxon>Bacteria</taxon>
        <taxon>Pseudomonadati</taxon>
        <taxon>Pseudomonadota</taxon>
        <taxon>Gammaproteobacteria</taxon>
        <taxon>Oceanospirillales</taxon>
        <taxon>Oceanospirillaceae</taxon>
        <taxon>Litoribrevibacter</taxon>
    </lineage>
</organism>
<dbReference type="InterPro" id="IPR013783">
    <property type="entry name" value="Ig-like_fold"/>
</dbReference>
<comment type="caution">
    <text evidence="1">The sequence shown here is derived from an EMBL/GenBank/DDBJ whole genome shotgun (WGS) entry which is preliminary data.</text>
</comment>
<reference evidence="1" key="2">
    <citation type="submission" date="2023-01" db="EMBL/GenBank/DDBJ databases">
        <title>Draft genome sequence of Litoribrevibacter albus strain NBRC 110071.</title>
        <authorList>
            <person name="Sun Q."/>
            <person name="Mori K."/>
        </authorList>
    </citation>
    <scope>NUCLEOTIDE SEQUENCE</scope>
    <source>
        <strain evidence="1">NBRC 110071</strain>
    </source>
</reference>
<name>A0AA37SC93_9GAMM</name>
<dbReference type="InterPro" id="IPR035986">
    <property type="entry name" value="PKD_dom_sf"/>
</dbReference>
<dbReference type="EMBL" id="BSNM01000027">
    <property type="protein sequence ID" value="GLQ33622.1"/>
    <property type="molecule type" value="Genomic_DNA"/>
</dbReference>
<sequence length="1160" mass="121934">MDRALKAFLFNPAYAAAVTGLSEFFVFYVDANGTILTDPAAPAPALASVSTTGLADGFYRITVTGTPTDNISDSQFPVITADFNGNLTAAAIEAAGTLAALNTSQNGATFTTPFVLLSDLSDADGDGVTLDRISSDLSVAIIENDLLSTQTAATLDTFVDDATTDAIDARTTNPDADLTQVVIDNQPDPDPTVQVYEDMVVSGTVSGSSSAQAAATTSETGVAIDGATVNILGLDQTGATVFSAVTQTDDNGQFNVTVPDIENSEASVLTRIEVTIQKDGYIVGEKVFTDGFESGATLSLRALLGQETVVTQSRDQLAITASGERTFRLGLIKYSNGEVAAVAGQQFADARASADSSTLLDMAIPEDCVPTDTTAVTARVAYFDPNDQTDVQSFPGSFQGTGDDTAGGNGINLDATANDETYRLVSSVFSQVKLENQDGDNLSIDSNCGTTDGATAAAEGDAAIMTLNVPLESYDTITEDTDADTEGVQVPIYIYKNGWKFAGNGTLVVLSDVANEDYTLYTGTVPPDANVTPDLFVQITVTEGNEWIKWVNLDWPIRPEVNAQTLCLMGSIHFDGSDSDNLEPYNGSLEIQSPTGWEWAYIDQGDLDFSSILSDGADPSTFTYQVWNWRTNEYEVLTGASAVPEDGEDCDIKLTFEGLLENPLQCKVSGTITKSDTTPAPYFWFEFNASNQFFNWGNTNQQGTYSFGAPCDQDGVINVAGQEFDVLASGFTDGVQTVDIELQNAAPEVWAWAPWRMINGNTVNVEVFAWDPDGEVTSIAATTCEGGTCTAPSSEGQPFTYTADTVGEHTLTFTATDDQQATGTASITIIVDPVGNKPPRFNSFRVDGAFGGVANGIIVGPGGMIDARSGDTVTITAQAFDPDANTMTYAWTGCDTASTTNQCQVTTSSSGQLPVSVTVTDQPTAGDALSTSATMTLNVLEDLAPFVGSIYSVPFSAIDAGQGNVRDILFKAFVDDDFTLPENLTFSWSVQASDGSGSPITGTDPELTVASGTLSAGDYTVSVTVTDTAANETTETRSYLVQEHQAPTVQVPSNKTVLTNSESPATNAEDIIVVAVAQDDVTPIESLVYSWTVTGGSLIDPIMQSTATLTIPAGTLEAGSYTATVSVSDGQPGEPATKTTEATVVIDVFSEPSDTTVIVQ</sequence>
<accession>A0AA37SC93</accession>
<evidence type="ECO:0008006" key="3">
    <source>
        <dbReference type="Google" id="ProtNLM"/>
    </source>
</evidence>
<proteinExistence type="predicted"/>
<dbReference type="Pfam" id="PF17963">
    <property type="entry name" value="Big_9"/>
    <property type="match status" value="1"/>
</dbReference>
<keyword evidence="2" id="KW-1185">Reference proteome</keyword>
<gene>
    <name evidence="1" type="ORF">GCM10007876_41020</name>
</gene>
<evidence type="ECO:0000313" key="2">
    <source>
        <dbReference type="Proteomes" id="UP001161389"/>
    </source>
</evidence>
<dbReference type="Proteomes" id="UP001161389">
    <property type="component" value="Unassembled WGS sequence"/>
</dbReference>
<dbReference type="SUPFAM" id="SSF49299">
    <property type="entry name" value="PKD domain"/>
    <property type="match status" value="1"/>
</dbReference>
<reference evidence="1" key="1">
    <citation type="journal article" date="2014" name="Int. J. Syst. Evol. Microbiol.">
        <title>Complete genome sequence of Corynebacterium casei LMG S-19264T (=DSM 44701T), isolated from a smear-ripened cheese.</title>
        <authorList>
            <consortium name="US DOE Joint Genome Institute (JGI-PGF)"/>
            <person name="Walter F."/>
            <person name="Albersmeier A."/>
            <person name="Kalinowski J."/>
            <person name="Ruckert C."/>
        </authorList>
    </citation>
    <scope>NUCLEOTIDE SEQUENCE</scope>
    <source>
        <strain evidence="1">NBRC 110071</strain>
    </source>
</reference>